<evidence type="ECO:0000313" key="4">
    <source>
        <dbReference type="Proteomes" id="UP000194422"/>
    </source>
</evidence>
<evidence type="ECO:0000313" key="5">
    <source>
        <dbReference type="Proteomes" id="UP001221338"/>
    </source>
</evidence>
<dbReference type="RefSeq" id="WP_001231331.1">
    <property type="nucleotide sequence ID" value="NZ_CP129604.1"/>
</dbReference>
<evidence type="ECO:0000259" key="1">
    <source>
        <dbReference type="Pfam" id="PF18623"/>
    </source>
</evidence>
<sequence>MRKQQVKLNNWPFDEGEQAQLTWISSPFLQDKKTMIHAYFRANDRTEKLLVDWGTLPALAIQHYYMNGDISQSIPPSGIEEVEITIYPNAMTYSERDWSIFGTNDKDVSRSFTVSYQNKKYILPLIEVVRSILAPNRFLLYRLFETNSFPQYFIEQYELNKLNLDFSSQYHRKYTKDSYLFQLVWLLTNSDLRQVFENTAYTFINTGVLQFDWLFKQPITVTAVVKSSVAGGTILRIKSVKNKKIPYKEISFTHPEIMQNERTSEAKKYAFHSKQNDGIGEPEMKLDEEAEGTTDDFDLIEMDNQIHEYEKLPKVTKIRRNSNKQRTQEDENTKRYFIEDNARRSTADVGGNQLVRGIENKSLYEIQAQGELLDFINVLKVLEGYPEIKTINVATGILPTGSEKRKFSYLDNGSTNRKYIVASIELFNGKHYKILEIERESRSLSMLILSSTISMEWSSIIQDMLSGLVDKSGVWAKELITGIEREGIVIKKAKHSRKSIIHKAKLLFEKLV</sequence>
<name>A0A7D8D502_9BACI</name>
<reference evidence="3 4" key="1">
    <citation type="submission" date="2017-04" db="EMBL/GenBank/DDBJ databases">
        <authorList>
            <person name="Criscuolo A."/>
        </authorList>
    </citation>
    <scope>NUCLEOTIDE SEQUENCE [LARGE SCALE GENOMIC DNA]</scope>
    <source>
        <strain evidence="3">16-00174</strain>
    </source>
</reference>
<feature type="domain" description="TnsE C-terminal" evidence="1">
    <location>
        <begin position="375"/>
        <end position="496"/>
    </location>
</feature>
<dbReference type="Proteomes" id="UP001221338">
    <property type="component" value="Unassembled WGS sequence"/>
</dbReference>
<organism evidence="3 4">
    <name type="scientific">Bacillus paranthracis</name>
    <dbReference type="NCBI Taxonomy" id="2026186"/>
    <lineage>
        <taxon>Bacteria</taxon>
        <taxon>Bacillati</taxon>
        <taxon>Bacillota</taxon>
        <taxon>Bacilli</taxon>
        <taxon>Bacillales</taxon>
        <taxon>Bacillaceae</taxon>
        <taxon>Bacillus</taxon>
        <taxon>Bacillus cereus group</taxon>
    </lineage>
</organism>
<dbReference type="Proteomes" id="UP000194422">
    <property type="component" value="Unassembled WGS sequence"/>
</dbReference>
<dbReference type="EMBL" id="FWYW01000073">
    <property type="protein sequence ID" value="SME06697.1"/>
    <property type="molecule type" value="Genomic_DNA"/>
</dbReference>
<keyword evidence="5" id="KW-1185">Reference proteome</keyword>
<dbReference type="Pfam" id="PF18623">
    <property type="entry name" value="TnsE_C"/>
    <property type="match status" value="1"/>
</dbReference>
<proteinExistence type="predicted"/>
<protein>
    <submittedName>
        <fullName evidence="2">Tn7-like element transposition protein TnsE</fullName>
    </submittedName>
    <submittedName>
        <fullName evidence="3">Transposon Tn7 transposition protein TnsE</fullName>
    </submittedName>
</protein>
<evidence type="ECO:0000313" key="3">
    <source>
        <dbReference type="EMBL" id="SME06697.1"/>
    </source>
</evidence>
<evidence type="ECO:0000313" key="2">
    <source>
        <dbReference type="EMBL" id="MDG0943400.1"/>
    </source>
</evidence>
<reference evidence="2 5" key="2">
    <citation type="submission" date="2023-03" db="EMBL/GenBank/DDBJ databases">
        <title>Genetic diversity of Bacillus cereus sensu lato isolates from Slovenia.</title>
        <authorList>
            <person name="Abdelli M."/>
        </authorList>
    </citation>
    <scope>NUCLEOTIDE SEQUENCE [LARGE SCALE GENOMIC DNA]</scope>
    <source>
        <strain evidence="2 5">SIBC61B</strain>
    </source>
</reference>
<comment type="caution">
    <text evidence="3">The sequence shown here is derived from an EMBL/GenBank/DDBJ whole genome shotgun (WGS) entry which is preliminary data.</text>
</comment>
<dbReference type="EMBL" id="JARPRV010000013">
    <property type="protein sequence ID" value="MDG0943400.1"/>
    <property type="molecule type" value="Genomic_DNA"/>
</dbReference>
<dbReference type="AlphaFoldDB" id="A0A7D8D502"/>
<accession>A0A7D8D502</accession>
<gene>
    <name evidence="3" type="primary">tnsE</name>
    <name evidence="3" type="ORF">BACERE00174_03107</name>
    <name evidence="2" type="ORF">P6U22_19770</name>
</gene>
<dbReference type="InterPro" id="IPR041419">
    <property type="entry name" value="TnsE_C"/>
</dbReference>